<proteinExistence type="predicted"/>
<dbReference type="EMBL" id="CAADRP010002185">
    <property type="protein sequence ID" value="VFU63114.1"/>
    <property type="molecule type" value="Genomic_DNA"/>
</dbReference>
<organism evidence="1">
    <name type="scientific">Salix viminalis</name>
    <name type="common">Common osier</name>
    <name type="synonym">Basket willow</name>
    <dbReference type="NCBI Taxonomy" id="40686"/>
    <lineage>
        <taxon>Eukaryota</taxon>
        <taxon>Viridiplantae</taxon>
        <taxon>Streptophyta</taxon>
        <taxon>Embryophyta</taxon>
        <taxon>Tracheophyta</taxon>
        <taxon>Spermatophyta</taxon>
        <taxon>Magnoliopsida</taxon>
        <taxon>eudicotyledons</taxon>
        <taxon>Gunneridae</taxon>
        <taxon>Pentapetalae</taxon>
        <taxon>rosids</taxon>
        <taxon>fabids</taxon>
        <taxon>Malpighiales</taxon>
        <taxon>Salicaceae</taxon>
        <taxon>Saliceae</taxon>
        <taxon>Salix</taxon>
    </lineage>
</organism>
<accession>A0A6N2N8Q4</accession>
<gene>
    <name evidence="1" type="ORF">SVIM_LOCUS480069</name>
</gene>
<name>A0A6N2N8Q4_SALVM</name>
<sequence>MEKLEFMFELHASTFCSQENYYKNSSGGKKGILVVFPQLLFSLLDNQSFILIAIAFSYRHLIFLS</sequence>
<dbReference type="AlphaFoldDB" id="A0A6N2N8Q4"/>
<reference evidence="1" key="1">
    <citation type="submission" date="2019-03" db="EMBL/GenBank/DDBJ databases">
        <authorList>
            <person name="Mank J."/>
            <person name="Almeida P."/>
        </authorList>
    </citation>
    <scope>NUCLEOTIDE SEQUENCE</scope>
    <source>
        <strain evidence="1">78183</strain>
    </source>
</reference>
<protein>
    <submittedName>
        <fullName evidence="1">Uncharacterized protein</fullName>
    </submittedName>
</protein>
<evidence type="ECO:0000313" key="1">
    <source>
        <dbReference type="EMBL" id="VFU63114.1"/>
    </source>
</evidence>